<dbReference type="Gene3D" id="2.60.40.1080">
    <property type="match status" value="1"/>
</dbReference>
<dbReference type="EMBL" id="RRCO01000001">
    <property type="protein sequence ID" value="RRJ26606.1"/>
    <property type="molecule type" value="Genomic_DNA"/>
</dbReference>
<dbReference type="Pfam" id="PF19127">
    <property type="entry name" value="Choline_bind_3"/>
    <property type="match status" value="2"/>
</dbReference>
<dbReference type="Proteomes" id="UP000272490">
    <property type="component" value="Unassembled WGS sequence"/>
</dbReference>
<evidence type="ECO:0000256" key="1">
    <source>
        <dbReference type="ARBA" id="ARBA00022737"/>
    </source>
</evidence>
<dbReference type="PROSITE" id="PS51257">
    <property type="entry name" value="PROKAR_LIPOPROTEIN"/>
    <property type="match status" value="1"/>
</dbReference>
<name>A0A3P3QZE6_9FIRM</name>
<feature type="repeat" description="Cell wall-binding" evidence="2">
    <location>
        <begin position="178"/>
        <end position="197"/>
    </location>
</feature>
<gene>
    <name evidence="3" type="ORF">EHV10_00815</name>
</gene>
<comment type="caution">
    <text evidence="3">The sequence shown here is derived from an EMBL/GenBank/DDBJ whole genome shotgun (WGS) entry which is preliminary data.</text>
</comment>
<dbReference type="SUPFAM" id="SSF49373">
    <property type="entry name" value="Invasin/intimin cell-adhesion fragments"/>
    <property type="match status" value="1"/>
</dbReference>
<feature type="repeat" description="Cell wall-binding" evidence="2">
    <location>
        <begin position="218"/>
        <end position="237"/>
    </location>
</feature>
<dbReference type="SUPFAM" id="SSF69360">
    <property type="entry name" value="Cell wall binding repeat"/>
    <property type="match status" value="1"/>
</dbReference>
<dbReference type="RefSeq" id="WP_128672985.1">
    <property type="nucleotide sequence ID" value="NZ_CAUQHB010000053.1"/>
</dbReference>
<feature type="repeat" description="Cell wall-binding" evidence="2">
    <location>
        <begin position="239"/>
        <end position="260"/>
    </location>
</feature>
<evidence type="ECO:0000313" key="3">
    <source>
        <dbReference type="EMBL" id="RRJ26606.1"/>
    </source>
</evidence>
<keyword evidence="1" id="KW-0677">Repeat</keyword>
<dbReference type="Pfam" id="PF01473">
    <property type="entry name" value="Choline_bind_1"/>
    <property type="match status" value="1"/>
</dbReference>
<feature type="repeat" description="Cell wall-binding" evidence="2">
    <location>
        <begin position="198"/>
        <end position="217"/>
    </location>
</feature>
<dbReference type="InterPro" id="IPR018337">
    <property type="entry name" value="Cell_wall/Cho-bd_repeat"/>
</dbReference>
<reference evidence="3 4" key="1">
    <citation type="submission" date="2018-11" db="EMBL/GenBank/DDBJ databases">
        <title>Genome sequencing of Lachnoanaerobaculum sp. KCOM 2030 (= ChDC B114).</title>
        <authorList>
            <person name="Kook J.-K."/>
            <person name="Park S.-N."/>
            <person name="Lim Y.K."/>
        </authorList>
    </citation>
    <scope>NUCLEOTIDE SEQUENCE [LARGE SCALE GENOMIC DNA]</scope>
    <source>
        <strain evidence="3 4">KCOM 2030</strain>
    </source>
</reference>
<dbReference type="Gene3D" id="2.10.270.20">
    <property type="match status" value="2"/>
</dbReference>
<evidence type="ECO:0000313" key="4">
    <source>
        <dbReference type="Proteomes" id="UP000272490"/>
    </source>
</evidence>
<dbReference type="OrthoDB" id="4376109at2"/>
<accession>A0A3P3QZE6</accession>
<keyword evidence="4" id="KW-1185">Reference proteome</keyword>
<protein>
    <submittedName>
        <fullName evidence="3">N-acetylmuramoyl-L-alanine amidase family protein</fullName>
    </submittedName>
</protein>
<sequence>MKRIIPFLLLSLGIGSSFLITGCKNKSSVEEGSLTAVDNSVKTGVVRELNSSTDIGDVYNSIGVDYENEYDVDSIEKKMTGLAMANAGTDSADGLTKHLIVAPTEMDMELLFDVDTSAIFLEGGIYTNVSQFAVWSSENPDIADVYQGEVHAKKVGETNINVTYRDITKSIHVNVVEKTNWEEKDGYWYYYDANGKKTTGWKVIDGNWYYLSNNGSMLTGWQKIKDGYYYFHSNGTMAQGEWVQNPDNSQWYYFNYNGKMAMRKWIKDGNNTYYVHSNGTMATNEWVPKDDGSWYYMLLDGKMARDRSIDIKGVSYQFDKEGKCLNPDGN</sequence>
<dbReference type="PROSITE" id="PS51170">
    <property type="entry name" value="CW"/>
    <property type="match status" value="4"/>
</dbReference>
<dbReference type="AlphaFoldDB" id="A0A3P3QZE6"/>
<evidence type="ECO:0000256" key="2">
    <source>
        <dbReference type="PROSITE-ProRule" id="PRU00591"/>
    </source>
</evidence>
<proteinExistence type="predicted"/>
<dbReference type="InterPro" id="IPR008964">
    <property type="entry name" value="Invasin/intimin_cell_adhesion"/>
</dbReference>
<organism evidence="3 4">
    <name type="scientific">Lachnoanaerobaculum gingivalis</name>
    <dbReference type="NCBI Taxonomy" id="2490855"/>
    <lineage>
        <taxon>Bacteria</taxon>
        <taxon>Bacillati</taxon>
        <taxon>Bacillota</taxon>
        <taxon>Clostridia</taxon>
        <taxon>Lachnospirales</taxon>
        <taxon>Lachnospiraceae</taxon>
        <taxon>Lachnoanaerobaculum</taxon>
    </lineage>
</organism>